<dbReference type="AlphaFoldDB" id="A0A3R9F9M0"/>
<name>A0A3R9F9M0_9PSEU</name>
<gene>
    <name evidence="1" type="ORF">EIY87_13030</name>
</gene>
<keyword evidence="2" id="KW-1185">Reference proteome</keyword>
<proteinExistence type="predicted"/>
<organism evidence="1 2">
    <name type="scientific">Amycolatopsis eburnea</name>
    <dbReference type="NCBI Taxonomy" id="2267691"/>
    <lineage>
        <taxon>Bacteria</taxon>
        <taxon>Bacillati</taxon>
        <taxon>Actinomycetota</taxon>
        <taxon>Actinomycetes</taxon>
        <taxon>Pseudonocardiales</taxon>
        <taxon>Pseudonocardiaceae</taxon>
        <taxon>Amycolatopsis</taxon>
    </lineage>
</organism>
<dbReference type="RefSeq" id="WP_125307968.1">
    <property type="nucleotide sequence ID" value="NZ_RSEC01000036.1"/>
</dbReference>
<sequence length="105" mass="11028">MTTVQQSFPVPPQVLWNALPAGVTAIGGQGPFYDAQRGYVTCRTGMTFFSWGQVVTAMVSPAAPGATLTIQTQLKFGLFDWGEGKRIATRFAAAVAYAAGAPALT</sequence>
<protein>
    <submittedName>
        <fullName evidence="1">Uncharacterized protein</fullName>
    </submittedName>
</protein>
<accession>A0A3R9F9M0</accession>
<dbReference type="OrthoDB" id="4571327at2"/>
<dbReference type="EMBL" id="RSEC01000036">
    <property type="protein sequence ID" value="RSD19241.1"/>
    <property type="molecule type" value="Genomic_DNA"/>
</dbReference>
<dbReference type="Proteomes" id="UP000267081">
    <property type="component" value="Unassembled WGS sequence"/>
</dbReference>
<comment type="caution">
    <text evidence="1">The sequence shown here is derived from an EMBL/GenBank/DDBJ whole genome shotgun (WGS) entry which is preliminary data.</text>
</comment>
<evidence type="ECO:0000313" key="2">
    <source>
        <dbReference type="Proteomes" id="UP000267081"/>
    </source>
</evidence>
<evidence type="ECO:0000313" key="1">
    <source>
        <dbReference type="EMBL" id="RSD19241.1"/>
    </source>
</evidence>
<reference evidence="1 2" key="1">
    <citation type="submission" date="2018-12" db="EMBL/GenBank/DDBJ databases">
        <title>Amycolatopsis eburnea sp. nov. actinomycete associate with arbuscular mycorrhiza fungal spore.</title>
        <authorList>
            <person name="Lumyong S."/>
            <person name="Chaiya L."/>
        </authorList>
    </citation>
    <scope>NUCLEOTIDE SEQUENCE [LARGE SCALE GENOMIC DNA]</scope>
    <source>
        <strain evidence="1 2">GLM-1</strain>
    </source>
</reference>